<dbReference type="Pfam" id="PF10948">
    <property type="entry name" value="DUF2635"/>
    <property type="match status" value="1"/>
</dbReference>
<sequence length="76" mass="8154">MADLKFVKPGEGRTLTFRYDGKETTVAAVALPGGVIVPAEGAEVNNTLFVRRRLRDGDLVEAARPAPAKTKTAEKD</sequence>
<dbReference type="RefSeq" id="WP_132313037.1">
    <property type="nucleotide sequence ID" value="NZ_SMAR01000026.1"/>
</dbReference>
<accession>A0A4R3NKF9</accession>
<dbReference type="OrthoDB" id="8410934at2"/>
<gene>
    <name evidence="1" type="ORF">EDC90_102630</name>
</gene>
<dbReference type="InterPro" id="IPR024400">
    <property type="entry name" value="DUF2635"/>
</dbReference>
<evidence type="ECO:0000313" key="1">
    <source>
        <dbReference type="EMBL" id="TCT35375.1"/>
    </source>
</evidence>
<protein>
    <submittedName>
        <fullName evidence="1">Uncharacterized protein DUF2635</fullName>
    </submittedName>
</protein>
<keyword evidence="2" id="KW-1185">Reference proteome</keyword>
<reference evidence="1 2" key="1">
    <citation type="submission" date="2019-03" db="EMBL/GenBank/DDBJ databases">
        <title>Freshwater and sediment microbial communities from various areas in North America, analyzing microbe dynamics in response to fracking.</title>
        <authorList>
            <person name="Lamendella R."/>
        </authorList>
    </citation>
    <scope>NUCLEOTIDE SEQUENCE [LARGE SCALE GENOMIC DNA]</scope>
    <source>
        <strain evidence="1 2">175.2</strain>
    </source>
</reference>
<dbReference type="EMBL" id="SMAR01000026">
    <property type="protein sequence ID" value="TCT35375.1"/>
    <property type="molecule type" value="Genomic_DNA"/>
</dbReference>
<dbReference type="AlphaFoldDB" id="A0A4R3NKF9"/>
<evidence type="ECO:0000313" key="2">
    <source>
        <dbReference type="Proteomes" id="UP000295097"/>
    </source>
</evidence>
<proteinExistence type="predicted"/>
<organism evidence="1 2">
    <name type="scientific">Martelella mediterranea</name>
    <dbReference type="NCBI Taxonomy" id="293089"/>
    <lineage>
        <taxon>Bacteria</taxon>
        <taxon>Pseudomonadati</taxon>
        <taxon>Pseudomonadota</taxon>
        <taxon>Alphaproteobacteria</taxon>
        <taxon>Hyphomicrobiales</taxon>
        <taxon>Aurantimonadaceae</taxon>
        <taxon>Martelella</taxon>
    </lineage>
</organism>
<name>A0A4R3NKF9_9HYPH</name>
<dbReference type="Proteomes" id="UP000295097">
    <property type="component" value="Unassembled WGS sequence"/>
</dbReference>
<comment type="caution">
    <text evidence="1">The sequence shown here is derived from an EMBL/GenBank/DDBJ whole genome shotgun (WGS) entry which is preliminary data.</text>
</comment>